<dbReference type="Pfam" id="PF25601">
    <property type="entry name" value="AAA_lid_14"/>
    <property type="match status" value="1"/>
</dbReference>
<dbReference type="Pfam" id="PF00158">
    <property type="entry name" value="Sigma54_activat"/>
    <property type="match status" value="1"/>
</dbReference>
<dbReference type="EMBL" id="SLUI01000002">
    <property type="protein sequence ID" value="TCL39402.1"/>
    <property type="molecule type" value="Genomic_DNA"/>
</dbReference>
<dbReference type="Pfam" id="PF06506">
    <property type="entry name" value="PrpR_N"/>
    <property type="match status" value="1"/>
</dbReference>
<evidence type="ECO:0000313" key="7">
    <source>
        <dbReference type="EMBL" id="TCL39402.1"/>
    </source>
</evidence>
<dbReference type="InterPro" id="IPR013767">
    <property type="entry name" value="PAS_fold"/>
</dbReference>
<proteinExistence type="predicted"/>
<keyword evidence="8" id="KW-1185">Reference proteome</keyword>
<dbReference type="PROSITE" id="PS00688">
    <property type="entry name" value="SIGMA54_INTERACT_3"/>
    <property type="match status" value="1"/>
</dbReference>
<dbReference type="CDD" id="cd00009">
    <property type="entry name" value="AAA"/>
    <property type="match status" value="1"/>
</dbReference>
<dbReference type="PANTHER" id="PTHR32071:SF57">
    <property type="entry name" value="C4-DICARBOXYLATE TRANSPORT TRANSCRIPTIONAL REGULATORY PROTEIN DCTD"/>
    <property type="match status" value="1"/>
</dbReference>
<dbReference type="InterPro" id="IPR035965">
    <property type="entry name" value="PAS-like_dom_sf"/>
</dbReference>
<dbReference type="PROSITE" id="PS50045">
    <property type="entry name" value="SIGMA54_INTERACT_4"/>
    <property type="match status" value="1"/>
</dbReference>
<dbReference type="FunFam" id="3.40.50.300:FF:000006">
    <property type="entry name" value="DNA-binding transcriptional regulator NtrC"/>
    <property type="match status" value="1"/>
</dbReference>
<dbReference type="GO" id="GO:0006355">
    <property type="term" value="P:regulation of DNA-templated transcription"/>
    <property type="evidence" value="ECO:0007669"/>
    <property type="project" value="InterPro"/>
</dbReference>
<evidence type="ECO:0000256" key="2">
    <source>
        <dbReference type="ARBA" id="ARBA00022840"/>
    </source>
</evidence>
<dbReference type="SMART" id="SM00382">
    <property type="entry name" value="AAA"/>
    <property type="match status" value="1"/>
</dbReference>
<organism evidence="7 8">
    <name type="scientific">Anaerospora hongkongensis</name>
    <dbReference type="NCBI Taxonomy" id="244830"/>
    <lineage>
        <taxon>Bacteria</taxon>
        <taxon>Bacillati</taxon>
        <taxon>Bacillota</taxon>
        <taxon>Negativicutes</taxon>
        <taxon>Selenomonadales</taxon>
        <taxon>Sporomusaceae</taxon>
        <taxon>Anaerospora</taxon>
    </lineage>
</organism>
<dbReference type="GO" id="GO:0043565">
    <property type="term" value="F:sequence-specific DNA binding"/>
    <property type="evidence" value="ECO:0007669"/>
    <property type="project" value="InterPro"/>
</dbReference>
<dbReference type="SUPFAM" id="SSF46689">
    <property type="entry name" value="Homeodomain-like"/>
    <property type="match status" value="1"/>
</dbReference>
<keyword evidence="4" id="KW-0804">Transcription</keyword>
<evidence type="ECO:0000259" key="6">
    <source>
        <dbReference type="PROSITE" id="PS50112"/>
    </source>
</evidence>
<dbReference type="PROSITE" id="PS00675">
    <property type="entry name" value="SIGMA54_INTERACT_1"/>
    <property type="match status" value="1"/>
</dbReference>
<dbReference type="InterPro" id="IPR058031">
    <property type="entry name" value="AAA_lid_NorR"/>
</dbReference>
<dbReference type="InterPro" id="IPR000014">
    <property type="entry name" value="PAS"/>
</dbReference>
<dbReference type="InterPro" id="IPR025944">
    <property type="entry name" value="Sigma_54_int_dom_CS"/>
</dbReference>
<sequence length="629" mass="69066">MINVSLVAPYEECKQLAEAVATESREMNVLLQIVSATGVKIIEKLYFDCDAIIARGVTASALQTAYPHIPVINLPVTGYDVINAVMSCRKQFNAQHIAIMGSDSMIYGVQNISGALGVEIQCYRVMEEEDAEQCVKTALASGADAIISGAMTVEIAKRHGLNAILIESGKEAILQALGEAVRTARVAKHNQEIAERVKAIMDHAYEGVLAIDEKGYVTVFNKTAEAITKVSTQKALGRHIRSVLPNTGLLRILETGEAELGDLETIGGALVVKNRVPVKVKDKVVGAVATFQHASKLQELEGRIREKIHYTGLKAKYSFPDIIGTSTTLTETIEMTRKFSKVDSNILLIGETGTGKELFAQSCHNNSLRRKGPFMAVNCAALPENLLESELFGYVPGAFTGAAKSGKPGLFELAHQGTIFLDEVSEIPLKLQGRLLRVLQEREIMRLGDDRIIPVDVRVISATNKDLKQLALENAFRRDLLYRLDVLHIHVPPLRARHGDILLLVEHFLAVYTNRFQKNPVRLSPAAERLLASYNWPGNVRELCNVCERLAVLAEGAMITEAAILRILSLERTEAALEHNSKPETAVADKKAIHDALQRTGGNKMQAARLLGISRTTLWRKLSLPDDHF</sequence>
<evidence type="ECO:0000259" key="5">
    <source>
        <dbReference type="PROSITE" id="PS50045"/>
    </source>
</evidence>
<keyword evidence="1" id="KW-0547">Nucleotide-binding</keyword>
<keyword evidence="2" id="KW-0067">ATP-binding</keyword>
<dbReference type="PANTHER" id="PTHR32071">
    <property type="entry name" value="TRANSCRIPTIONAL REGULATORY PROTEIN"/>
    <property type="match status" value="1"/>
</dbReference>
<accession>A0A4R1QB39</accession>
<name>A0A4R1QB39_9FIRM</name>
<gene>
    <name evidence="7" type="ORF">EV210_102318</name>
</gene>
<dbReference type="InterPro" id="IPR003593">
    <property type="entry name" value="AAA+_ATPase"/>
</dbReference>
<dbReference type="RefSeq" id="WP_132075874.1">
    <property type="nucleotide sequence ID" value="NZ_SLUI01000002.1"/>
</dbReference>
<protein>
    <submittedName>
        <fullName evidence="7">Transcriptional regulator with PAS, ATPase and Fis domain</fullName>
    </submittedName>
</protein>
<dbReference type="InterPro" id="IPR009057">
    <property type="entry name" value="Homeodomain-like_sf"/>
</dbReference>
<feature type="domain" description="Sigma-54 factor interaction" evidence="5">
    <location>
        <begin position="322"/>
        <end position="552"/>
    </location>
</feature>
<dbReference type="Gene3D" id="3.30.450.20">
    <property type="entry name" value="PAS domain"/>
    <property type="match status" value="1"/>
</dbReference>
<dbReference type="Pfam" id="PF00989">
    <property type="entry name" value="PAS"/>
    <property type="match status" value="1"/>
</dbReference>
<dbReference type="Gene3D" id="1.10.8.60">
    <property type="match status" value="1"/>
</dbReference>
<dbReference type="InterPro" id="IPR010524">
    <property type="entry name" value="Sig_transdc_resp-reg_PrpR_N"/>
</dbReference>
<dbReference type="SUPFAM" id="SSF52540">
    <property type="entry name" value="P-loop containing nucleoside triphosphate hydrolases"/>
    <property type="match status" value="1"/>
</dbReference>
<dbReference type="SUPFAM" id="SSF55785">
    <property type="entry name" value="PYP-like sensor domain (PAS domain)"/>
    <property type="match status" value="1"/>
</dbReference>
<dbReference type="InterPro" id="IPR002197">
    <property type="entry name" value="HTH_Fis"/>
</dbReference>
<dbReference type="GO" id="GO:0005524">
    <property type="term" value="F:ATP binding"/>
    <property type="evidence" value="ECO:0007669"/>
    <property type="project" value="UniProtKB-KW"/>
</dbReference>
<evidence type="ECO:0000256" key="1">
    <source>
        <dbReference type="ARBA" id="ARBA00022741"/>
    </source>
</evidence>
<dbReference type="GO" id="GO:0000156">
    <property type="term" value="F:phosphorelay response regulator activity"/>
    <property type="evidence" value="ECO:0007669"/>
    <property type="project" value="InterPro"/>
</dbReference>
<evidence type="ECO:0000256" key="3">
    <source>
        <dbReference type="ARBA" id="ARBA00023015"/>
    </source>
</evidence>
<dbReference type="InterPro" id="IPR027417">
    <property type="entry name" value="P-loop_NTPase"/>
</dbReference>
<dbReference type="AlphaFoldDB" id="A0A4R1QB39"/>
<dbReference type="SMART" id="SM00091">
    <property type="entry name" value="PAS"/>
    <property type="match status" value="1"/>
</dbReference>
<comment type="caution">
    <text evidence="7">The sequence shown here is derived from an EMBL/GenBank/DDBJ whole genome shotgun (WGS) entry which is preliminary data.</text>
</comment>
<dbReference type="PROSITE" id="PS50112">
    <property type="entry name" value="PAS"/>
    <property type="match status" value="1"/>
</dbReference>
<dbReference type="Proteomes" id="UP000295063">
    <property type="component" value="Unassembled WGS sequence"/>
</dbReference>
<dbReference type="Gene3D" id="3.40.50.2300">
    <property type="match status" value="1"/>
</dbReference>
<dbReference type="Gene3D" id="3.40.50.300">
    <property type="entry name" value="P-loop containing nucleotide triphosphate hydrolases"/>
    <property type="match status" value="1"/>
</dbReference>
<dbReference type="PRINTS" id="PR01590">
    <property type="entry name" value="HTHFIS"/>
</dbReference>
<evidence type="ECO:0000256" key="4">
    <source>
        <dbReference type="ARBA" id="ARBA00023163"/>
    </source>
</evidence>
<dbReference type="Gene3D" id="1.10.10.60">
    <property type="entry name" value="Homeodomain-like"/>
    <property type="match status" value="1"/>
</dbReference>
<reference evidence="7 8" key="1">
    <citation type="submission" date="2019-03" db="EMBL/GenBank/DDBJ databases">
        <title>Genomic Encyclopedia of Type Strains, Phase IV (KMG-IV): sequencing the most valuable type-strain genomes for metagenomic binning, comparative biology and taxonomic classification.</title>
        <authorList>
            <person name="Goeker M."/>
        </authorList>
    </citation>
    <scope>NUCLEOTIDE SEQUENCE [LARGE SCALE GENOMIC DNA]</scope>
    <source>
        <strain evidence="7 8">DSM 15969</strain>
    </source>
</reference>
<feature type="domain" description="PAS" evidence="6">
    <location>
        <begin position="193"/>
        <end position="238"/>
    </location>
</feature>
<dbReference type="SUPFAM" id="SSF159800">
    <property type="entry name" value="PrpR receptor domain-like"/>
    <property type="match status" value="1"/>
</dbReference>
<dbReference type="OrthoDB" id="9771372at2"/>
<evidence type="ECO:0000313" key="8">
    <source>
        <dbReference type="Proteomes" id="UP000295063"/>
    </source>
</evidence>
<dbReference type="Gene3D" id="3.40.50.10660">
    <property type="entry name" value="PrpR receptor domain-like"/>
    <property type="match status" value="1"/>
</dbReference>
<dbReference type="InterPro" id="IPR025662">
    <property type="entry name" value="Sigma_54_int_dom_ATP-bd_1"/>
</dbReference>
<keyword evidence="3" id="KW-0805">Transcription regulation</keyword>
<dbReference type="Pfam" id="PF02954">
    <property type="entry name" value="HTH_8"/>
    <property type="match status" value="1"/>
</dbReference>
<dbReference type="InterPro" id="IPR002078">
    <property type="entry name" value="Sigma_54_int"/>
</dbReference>